<evidence type="ECO:0000313" key="1">
    <source>
        <dbReference type="EMBL" id="QEU07807.1"/>
    </source>
</evidence>
<protein>
    <submittedName>
        <fullName evidence="1">Uncharacterized protein</fullName>
    </submittedName>
</protein>
<dbReference type="Proteomes" id="UP000324507">
    <property type="component" value="Chromosome"/>
</dbReference>
<dbReference type="EMBL" id="CP044081">
    <property type="protein sequence ID" value="QEU07807.1"/>
    <property type="molecule type" value="Genomic_DNA"/>
</dbReference>
<proteinExistence type="predicted"/>
<organism evidence="1 2">
    <name type="scientific">Paracoccus yeei</name>
    <dbReference type="NCBI Taxonomy" id="147645"/>
    <lineage>
        <taxon>Bacteria</taxon>
        <taxon>Pseudomonadati</taxon>
        <taxon>Pseudomonadota</taxon>
        <taxon>Alphaproteobacteria</taxon>
        <taxon>Rhodobacterales</taxon>
        <taxon>Paracoccaceae</taxon>
        <taxon>Paracoccus</taxon>
    </lineage>
</organism>
<evidence type="ECO:0000313" key="2">
    <source>
        <dbReference type="Proteomes" id="UP000324507"/>
    </source>
</evidence>
<gene>
    <name evidence="1" type="ORF">FOB51_07215</name>
</gene>
<reference evidence="1 2" key="1">
    <citation type="submission" date="2019-09" db="EMBL/GenBank/DDBJ databases">
        <title>FDA dAtabase for Regulatory Grade micrObial Sequences (FDA-ARGOS): Supporting development and validation of Infectious Disease Dx tests.</title>
        <authorList>
            <person name="Sciortino C."/>
            <person name="Tallon L."/>
            <person name="Sadzewicz L."/>
            <person name="Vavikolanu K."/>
            <person name="Mehta A."/>
            <person name="Aluvathingal J."/>
            <person name="Nadendla S."/>
            <person name="Nandy P."/>
            <person name="Geyer C."/>
            <person name="Yan Y."/>
            <person name="Sichtig H."/>
        </authorList>
    </citation>
    <scope>NUCLEOTIDE SEQUENCE [LARGE SCALE GENOMIC DNA]</scope>
    <source>
        <strain evidence="1 2">FDAARGOS_643</strain>
    </source>
</reference>
<dbReference type="AlphaFoldDB" id="A0A5P2QP56"/>
<sequence length="78" mass="8843">MPPGSSAKAPEWGFFIQPFWGDYGQHSQVNEKGAPRRPFRLVRVSARSGQHAHRVFQVVHDGLQELRPERAVDHAVID</sequence>
<name>A0A5P2QP56_9RHOB</name>
<accession>A0A5P2QP56</accession>